<reference evidence="4" key="1">
    <citation type="submission" date="2015-09" db="EMBL/GenBank/DDBJ databases">
        <authorList>
            <person name="Bertelli C."/>
        </authorList>
    </citation>
    <scope>NUCLEOTIDE SEQUENCE [LARGE SCALE GENOMIC DNA]</scope>
    <source>
        <strain evidence="4">KNic</strain>
    </source>
</reference>
<proteinExistence type="predicted"/>
<dbReference type="AlphaFoldDB" id="A0A0U5JAV3"/>
<feature type="domain" description="Tyrosine-protein phosphatase" evidence="1">
    <location>
        <begin position="105"/>
        <end position="363"/>
    </location>
</feature>
<dbReference type="InterPro" id="IPR003595">
    <property type="entry name" value="Tyr_Pase_cat"/>
</dbReference>
<organism evidence="3 4">
    <name type="scientific">Candidatus Protochlamydia naegleriophila</name>
    <dbReference type="NCBI Taxonomy" id="389348"/>
    <lineage>
        <taxon>Bacteria</taxon>
        <taxon>Pseudomonadati</taxon>
        <taxon>Chlamydiota</taxon>
        <taxon>Chlamydiia</taxon>
        <taxon>Parachlamydiales</taxon>
        <taxon>Parachlamydiaceae</taxon>
        <taxon>Candidatus Protochlamydia</taxon>
    </lineage>
</organism>
<dbReference type="InterPro" id="IPR050348">
    <property type="entry name" value="Protein-Tyr_Phosphatase"/>
</dbReference>
<dbReference type="PRINTS" id="PR00700">
    <property type="entry name" value="PRTYPHPHTASE"/>
</dbReference>
<evidence type="ECO:0000313" key="4">
    <source>
        <dbReference type="Proteomes" id="UP000069902"/>
    </source>
</evidence>
<dbReference type="SUPFAM" id="SSF52799">
    <property type="entry name" value="(Phosphotyrosine protein) phosphatases II"/>
    <property type="match status" value="1"/>
</dbReference>
<dbReference type="PANTHER" id="PTHR19134:SF449">
    <property type="entry name" value="TYROSINE-PROTEIN PHOSPHATASE 1"/>
    <property type="match status" value="1"/>
</dbReference>
<dbReference type="InterPro" id="IPR029021">
    <property type="entry name" value="Prot-tyrosine_phosphatase-like"/>
</dbReference>
<keyword evidence="4" id="KW-1185">Reference proteome</keyword>
<gene>
    <name evidence="3" type="ORF">PNK_0577</name>
</gene>
<evidence type="ECO:0000259" key="2">
    <source>
        <dbReference type="PROSITE" id="PS50056"/>
    </source>
</evidence>
<dbReference type="SMART" id="SM00404">
    <property type="entry name" value="PTPc_motif"/>
    <property type="match status" value="1"/>
</dbReference>
<name>A0A0U5JAV3_9BACT</name>
<dbReference type="Gene3D" id="3.90.190.10">
    <property type="entry name" value="Protein tyrosine phosphatase superfamily"/>
    <property type="match status" value="1"/>
</dbReference>
<dbReference type="PROSITE" id="PS00383">
    <property type="entry name" value="TYR_PHOSPHATASE_1"/>
    <property type="match status" value="1"/>
</dbReference>
<dbReference type="RefSeq" id="WP_059060181.1">
    <property type="nucleotide sequence ID" value="NZ_LN879502.1"/>
</dbReference>
<dbReference type="InterPro" id="IPR016130">
    <property type="entry name" value="Tyr_Pase_AS"/>
</dbReference>
<dbReference type="EMBL" id="LN879502">
    <property type="protein sequence ID" value="CUI16205.1"/>
    <property type="molecule type" value="Genomic_DNA"/>
</dbReference>
<dbReference type="GO" id="GO:0004725">
    <property type="term" value="F:protein tyrosine phosphatase activity"/>
    <property type="evidence" value="ECO:0007669"/>
    <property type="project" value="InterPro"/>
</dbReference>
<sequence length="369" mass="41506">MNCDVLSLSADSINDTFLKNSQELVLDTSPIDGVAKSTMKQLHEGYQFAKARSDFKAEKEKQDDITHLFPTTVRDESSTLNLSKDLETIFLQIQPVSKAFSTIDFKTEFDRLRKKTQAMFAEVKEGAQIELLLCNQSCRFDDIFCPLATWVGIGSPEGLYLHANHVTLADATCIATQYPLHIPLFWMLCDKDALIVDLTNQGDMQKGLVSYVPLSKGETLSINGTTINCTDEKTLTFNLKEYRYSGDEGRKKIDARRIHYTGWDDHRGLDDRLSELNQIVDLVEEALSKKQQVIIHCRAGVGRTGTVLVAAALKRLIRQGKVDASNLNQVIDDLVLEGRRQRGPESVQTVAQYRSIWESGKNWLESAIQ</sequence>
<evidence type="ECO:0000313" key="3">
    <source>
        <dbReference type="EMBL" id="CUI16205.1"/>
    </source>
</evidence>
<accession>A0A0U5JAV3</accession>
<dbReference type="PROSITE" id="PS50056">
    <property type="entry name" value="TYR_PHOSPHATASE_2"/>
    <property type="match status" value="1"/>
</dbReference>
<dbReference type="InterPro" id="IPR000387">
    <property type="entry name" value="Tyr_Pase_dom"/>
</dbReference>
<evidence type="ECO:0000259" key="1">
    <source>
        <dbReference type="PROSITE" id="PS50055"/>
    </source>
</evidence>
<dbReference type="InterPro" id="IPR000242">
    <property type="entry name" value="PTP_cat"/>
</dbReference>
<dbReference type="PATRIC" id="fig|389348.3.peg.635"/>
<feature type="domain" description="Tyrosine specific protein phosphatases" evidence="2">
    <location>
        <begin position="274"/>
        <end position="354"/>
    </location>
</feature>
<dbReference type="CDD" id="cd00047">
    <property type="entry name" value="PTPc"/>
    <property type="match status" value="1"/>
</dbReference>
<dbReference type="KEGG" id="pnl:PNK_0577"/>
<dbReference type="Pfam" id="PF00102">
    <property type="entry name" value="Y_phosphatase"/>
    <property type="match status" value="1"/>
</dbReference>
<dbReference type="PANTHER" id="PTHR19134">
    <property type="entry name" value="RECEPTOR-TYPE TYROSINE-PROTEIN PHOSPHATASE"/>
    <property type="match status" value="1"/>
</dbReference>
<dbReference type="SMART" id="SM00194">
    <property type="entry name" value="PTPc"/>
    <property type="match status" value="1"/>
</dbReference>
<dbReference type="InParanoid" id="A0A0U5JAV3"/>
<dbReference type="Proteomes" id="UP000069902">
    <property type="component" value="Chromosome cPNK"/>
</dbReference>
<dbReference type="PROSITE" id="PS50055">
    <property type="entry name" value="TYR_PHOSPHATASE_PTP"/>
    <property type="match status" value="1"/>
</dbReference>
<protein>
    <submittedName>
        <fullName evidence="3">Putative tyrosine-protein phosphatase</fullName>
    </submittedName>
</protein>
<dbReference type="STRING" id="389348.PNK_0577"/>